<accession>A0A9D2I529</accession>
<dbReference type="GO" id="GO:0003830">
    <property type="term" value="F:beta-1,4-mannosylglycoprotein 4-beta-N-acetylglucosaminyltransferase activity"/>
    <property type="evidence" value="ECO:0007669"/>
    <property type="project" value="InterPro"/>
</dbReference>
<comment type="caution">
    <text evidence="1">The sequence shown here is derived from an EMBL/GenBank/DDBJ whole genome shotgun (WGS) entry which is preliminary data.</text>
</comment>
<reference evidence="1" key="2">
    <citation type="submission" date="2021-04" db="EMBL/GenBank/DDBJ databases">
        <authorList>
            <person name="Gilroy R."/>
        </authorList>
    </citation>
    <scope>NUCLEOTIDE SEQUENCE</scope>
    <source>
        <strain evidence="1">CHK179-7159</strain>
    </source>
</reference>
<dbReference type="EMBL" id="DWYY01000074">
    <property type="protein sequence ID" value="HJA92891.1"/>
    <property type="molecule type" value="Genomic_DNA"/>
</dbReference>
<sequence>MVYDCFQFFNELDILKLRLHIMDPVVDRFVISEATETFSGNPKPLYYEENKEMFAEFAHKIIHVVVDDTPPGYTHDRDTFQKNAVGRGLKECTDEDIIIFSDLDEIPNPEKVKEILQHFDPTKIYHFAQRMFYCYLNMEEVSGNLLSYAGEFPGVEKKQWIGSKMCSYKLLREQHLLLGELRFPERKEIGIRVPDGGWHFGYMGGHGEKSAKKRVEEKVKSAAHQEFNKAEILSGVVDNLKDGKDIFGRNASFRLVEIDDTYPEYLRDHLDEYDYLILKKENGAQRALRHTGAWLRKNYYRAGRGVKRLCRKITGKG</sequence>
<dbReference type="AlphaFoldDB" id="A0A9D2I529"/>
<dbReference type="GO" id="GO:0016020">
    <property type="term" value="C:membrane"/>
    <property type="evidence" value="ECO:0007669"/>
    <property type="project" value="InterPro"/>
</dbReference>
<dbReference type="PANTHER" id="PTHR12224:SF0">
    <property type="entry name" value="BETA-1,4-MANNOSYL-GLYCOPROTEIN 4-BETA-N-ACETYLGLUCOSAMINYLTRANSFERASE"/>
    <property type="match status" value="1"/>
</dbReference>
<dbReference type="Proteomes" id="UP000886858">
    <property type="component" value="Unassembled WGS sequence"/>
</dbReference>
<evidence type="ECO:0000313" key="1">
    <source>
        <dbReference type="EMBL" id="HJA92891.1"/>
    </source>
</evidence>
<name>A0A9D2I529_9FIRM</name>
<reference evidence="1" key="1">
    <citation type="journal article" date="2021" name="PeerJ">
        <title>Extensive microbial diversity within the chicken gut microbiome revealed by metagenomics and culture.</title>
        <authorList>
            <person name="Gilroy R."/>
            <person name="Ravi A."/>
            <person name="Getino M."/>
            <person name="Pursley I."/>
            <person name="Horton D.L."/>
            <person name="Alikhan N.F."/>
            <person name="Baker D."/>
            <person name="Gharbi K."/>
            <person name="Hall N."/>
            <person name="Watson M."/>
            <person name="Adriaenssens E.M."/>
            <person name="Foster-Nyarko E."/>
            <person name="Jarju S."/>
            <person name="Secka A."/>
            <person name="Antonio M."/>
            <person name="Oren A."/>
            <person name="Chaudhuri R.R."/>
            <person name="La Ragione R."/>
            <person name="Hildebrand F."/>
            <person name="Pallen M.J."/>
        </authorList>
    </citation>
    <scope>NUCLEOTIDE SEQUENCE</scope>
    <source>
        <strain evidence="1">CHK179-7159</strain>
    </source>
</reference>
<dbReference type="Pfam" id="PF04724">
    <property type="entry name" value="Glyco_transf_17"/>
    <property type="match status" value="1"/>
</dbReference>
<proteinExistence type="predicted"/>
<evidence type="ECO:0000313" key="2">
    <source>
        <dbReference type="Proteomes" id="UP000886858"/>
    </source>
</evidence>
<dbReference type="PANTHER" id="PTHR12224">
    <property type="entry name" value="BETA-1,4-MANNOSYL-GLYCOPROTEIN BETA-1,4-N-ACETYLGLUCOSAMINYL-TRANSFERASE"/>
    <property type="match status" value="1"/>
</dbReference>
<protein>
    <submittedName>
        <fullName evidence="1">Glycosyl transferase GT17 family protein</fullName>
    </submittedName>
</protein>
<gene>
    <name evidence="1" type="ORF">H9717_07210</name>
</gene>
<dbReference type="GO" id="GO:0006044">
    <property type="term" value="P:N-acetylglucosamine metabolic process"/>
    <property type="evidence" value="ECO:0007669"/>
    <property type="project" value="TreeGrafter"/>
</dbReference>
<dbReference type="InterPro" id="IPR006813">
    <property type="entry name" value="Glyco_trans_17"/>
</dbReference>
<keyword evidence="1" id="KW-0808">Transferase</keyword>
<organism evidence="1 2">
    <name type="scientific">Candidatus Eisenbergiella merdipullorum</name>
    <dbReference type="NCBI Taxonomy" id="2838553"/>
    <lineage>
        <taxon>Bacteria</taxon>
        <taxon>Bacillati</taxon>
        <taxon>Bacillota</taxon>
        <taxon>Clostridia</taxon>
        <taxon>Lachnospirales</taxon>
        <taxon>Lachnospiraceae</taxon>
        <taxon>Eisenbergiella</taxon>
    </lineage>
</organism>